<evidence type="ECO:0000256" key="3">
    <source>
        <dbReference type="ARBA" id="ARBA00022729"/>
    </source>
</evidence>
<comment type="similarity">
    <text evidence="2">Belongs to the SusD family.</text>
</comment>
<proteinExistence type="inferred from homology"/>
<keyword evidence="4" id="KW-0472">Membrane</keyword>
<evidence type="ECO:0000256" key="4">
    <source>
        <dbReference type="ARBA" id="ARBA00023136"/>
    </source>
</evidence>
<dbReference type="InterPro" id="IPR012944">
    <property type="entry name" value="SusD_RagB_dom"/>
</dbReference>
<name>A0ABS9KY30_9BACT</name>
<feature type="domain" description="SusD-like N-terminal" evidence="7">
    <location>
        <begin position="91"/>
        <end position="233"/>
    </location>
</feature>
<dbReference type="Pfam" id="PF07980">
    <property type="entry name" value="SusD_RagB"/>
    <property type="match status" value="1"/>
</dbReference>
<evidence type="ECO:0000313" key="8">
    <source>
        <dbReference type="EMBL" id="MCG2617245.1"/>
    </source>
</evidence>
<evidence type="ECO:0000259" key="7">
    <source>
        <dbReference type="Pfam" id="PF14322"/>
    </source>
</evidence>
<sequence>MKRKYLYQFCFVILGASALYGCKKSFLDVDPVGLNLEVNYYSNPDEAFTGVVAAYDPLGMETAAGTYANKLGPLNAASDDCFAGGADGGADMATWQAWNNYSALTPAVGPQDAFWRRNFVGVSRANIILSKLGNVPGLSTALKARYIAESKFLRAYYYFDLVRLFTNVPLFTAPIEGDAIYTQVQATPEAVYAQIEADLKDAIPDLPVNVSIASEGGRATQGAAKALLGKVILYQNNDSRMIEAANLFDDVNKSGNVYGYELLTSFPAIFRPDNKFNKESIFEISHTPVANSSWNGWDVIEGNVYCQMIGARGYSGNIYESGWGFNPVTDALHDFMYGDPRYQYTIADIDSMVAVGAASNYEPGYQNTGFFVQKFAPLKAWRSTGGGNAELNYPNNVIEIRLADTYLMQAEALVRGGGDLVKAAGLLNAVRARVSLLPVAATIENIYRERRAELATEGHRWFDLVRTGRAAAALSSKGFVAGKHDRLPIPLNELSNTQLKQNPNY</sequence>
<keyword evidence="3" id="KW-0732">Signal</keyword>
<gene>
    <name evidence="8" type="ORF">LZZ85_23315</name>
</gene>
<dbReference type="Proteomes" id="UP001165367">
    <property type="component" value="Unassembled WGS sequence"/>
</dbReference>
<dbReference type="PROSITE" id="PS51257">
    <property type="entry name" value="PROKAR_LIPOPROTEIN"/>
    <property type="match status" value="1"/>
</dbReference>
<dbReference type="SUPFAM" id="SSF48452">
    <property type="entry name" value="TPR-like"/>
    <property type="match status" value="1"/>
</dbReference>
<dbReference type="Gene3D" id="1.25.40.390">
    <property type="match status" value="1"/>
</dbReference>
<feature type="domain" description="RagB/SusD" evidence="6">
    <location>
        <begin position="318"/>
        <end position="469"/>
    </location>
</feature>
<dbReference type="CDD" id="cd08977">
    <property type="entry name" value="SusD"/>
    <property type="match status" value="1"/>
</dbReference>
<dbReference type="EMBL" id="JAKLTR010000019">
    <property type="protein sequence ID" value="MCG2617245.1"/>
    <property type="molecule type" value="Genomic_DNA"/>
</dbReference>
<dbReference type="Pfam" id="PF14322">
    <property type="entry name" value="SusD-like_3"/>
    <property type="match status" value="1"/>
</dbReference>
<reference evidence="8" key="1">
    <citation type="submission" date="2022-01" db="EMBL/GenBank/DDBJ databases">
        <authorList>
            <person name="Jo J.-H."/>
            <person name="Im W.-T."/>
        </authorList>
    </citation>
    <scope>NUCLEOTIDE SEQUENCE</scope>
    <source>
        <strain evidence="8">NA20</strain>
    </source>
</reference>
<evidence type="ECO:0000256" key="2">
    <source>
        <dbReference type="ARBA" id="ARBA00006275"/>
    </source>
</evidence>
<keyword evidence="9" id="KW-1185">Reference proteome</keyword>
<accession>A0ABS9KY30</accession>
<comment type="subcellular location">
    <subcellularLocation>
        <location evidence="1">Cell outer membrane</location>
    </subcellularLocation>
</comment>
<protein>
    <submittedName>
        <fullName evidence="8">RagB/SusD family nutrient uptake outer membrane protein</fullName>
    </submittedName>
</protein>
<evidence type="ECO:0000313" key="9">
    <source>
        <dbReference type="Proteomes" id="UP001165367"/>
    </source>
</evidence>
<evidence type="ECO:0000256" key="1">
    <source>
        <dbReference type="ARBA" id="ARBA00004442"/>
    </source>
</evidence>
<keyword evidence="5" id="KW-0998">Cell outer membrane</keyword>
<organism evidence="8 9">
    <name type="scientific">Terrimonas ginsenosidimutans</name>
    <dbReference type="NCBI Taxonomy" id="2908004"/>
    <lineage>
        <taxon>Bacteria</taxon>
        <taxon>Pseudomonadati</taxon>
        <taxon>Bacteroidota</taxon>
        <taxon>Chitinophagia</taxon>
        <taxon>Chitinophagales</taxon>
        <taxon>Chitinophagaceae</taxon>
        <taxon>Terrimonas</taxon>
    </lineage>
</organism>
<dbReference type="InterPro" id="IPR033985">
    <property type="entry name" value="SusD-like_N"/>
</dbReference>
<dbReference type="RefSeq" id="WP_237875819.1">
    <property type="nucleotide sequence ID" value="NZ_JAKLTR010000019.1"/>
</dbReference>
<dbReference type="InterPro" id="IPR011990">
    <property type="entry name" value="TPR-like_helical_dom_sf"/>
</dbReference>
<comment type="caution">
    <text evidence="8">The sequence shown here is derived from an EMBL/GenBank/DDBJ whole genome shotgun (WGS) entry which is preliminary data.</text>
</comment>
<evidence type="ECO:0000256" key="5">
    <source>
        <dbReference type="ARBA" id="ARBA00023237"/>
    </source>
</evidence>
<evidence type="ECO:0000259" key="6">
    <source>
        <dbReference type="Pfam" id="PF07980"/>
    </source>
</evidence>